<dbReference type="AlphaFoldDB" id="A0A7W7WIX9"/>
<dbReference type="Gene3D" id="3.90.550.10">
    <property type="entry name" value="Spore Coat Polysaccharide Biosynthesis Protein SpsA, Chain A"/>
    <property type="match status" value="1"/>
</dbReference>
<dbReference type="InterPro" id="IPR029044">
    <property type="entry name" value="Nucleotide-diphossugar_trans"/>
</dbReference>
<evidence type="ECO:0000313" key="3">
    <source>
        <dbReference type="EMBL" id="MBB4948706.1"/>
    </source>
</evidence>
<evidence type="ECO:0000313" key="4">
    <source>
        <dbReference type="Proteomes" id="UP000573327"/>
    </source>
</evidence>
<feature type="domain" description="Glycosyltransferase 2-like" evidence="2">
    <location>
        <begin position="9"/>
        <end position="166"/>
    </location>
</feature>
<dbReference type="EMBL" id="JACHJR010000001">
    <property type="protein sequence ID" value="MBB4948706.1"/>
    <property type="molecule type" value="Genomic_DNA"/>
</dbReference>
<keyword evidence="4" id="KW-1185">Reference proteome</keyword>
<keyword evidence="3" id="KW-0808">Transferase</keyword>
<evidence type="ECO:0000259" key="2">
    <source>
        <dbReference type="Pfam" id="PF00535"/>
    </source>
</evidence>
<organism evidence="3 4">
    <name type="scientific">Kitasatospora gansuensis</name>
    <dbReference type="NCBI Taxonomy" id="258050"/>
    <lineage>
        <taxon>Bacteria</taxon>
        <taxon>Bacillati</taxon>
        <taxon>Actinomycetota</taxon>
        <taxon>Actinomycetes</taxon>
        <taxon>Kitasatosporales</taxon>
        <taxon>Streptomycetaceae</taxon>
        <taxon>Kitasatospora</taxon>
    </lineage>
</organism>
<proteinExistence type="inferred from homology"/>
<comment type="similarity">
    <text evidence="1">Belongs to the glycosyltransferase 2 family.</text>
</comment>
<name>A0A7W7WIX9_9ACTN</name>
<dbReference type="Pfam" id="PF00535">
    <property type="entry name" value="Glycos_transf_2"/>
    <property type="match status" value="1"/>
</dbReference>
<dbReference type="PANTHER" id="PTHR48090:SF7">
    <property type="entry name" value="RFBJ PROTEIN"/>
    <property type="match status" value="1"/>
</dbReference>
<reference evidence="3 4" key="1">
    <citation type="submission" date="2020-08" db="EMBL/GenBank/DDBJ databases">
        <title>Sequencing the genomes of 1000 actinobacteria strains.</title>
        <authorList>
            <person name="Klenk H.-P."/>
        </authorList>
    </citation>
    <scope>NUCLEOTIDE SEQUENCE [LARGE SCALE GENOMIC DNA]</scope>
    <source>
        <strain evidence="3 4">DSM 44786</strain>
    </source>
</reference>
<dbReference type="Proteomes" id="UP000573327">
    <property type="component" value="Unassembled WGS sequence"/>
</dbReference>
<evidence type="ECO:0000256" key="1">
    <source>
        <dbReference type="ARBA" id="ARBA00006739"/>
    </source>
</evidence>
<dbReference type="RefSeq" id="WP_184918555.1">
    <property type="nucleotide sequence ID" value="NZ_JACHJR010000001.1"/>
</dbReference>
<gene>
    <name evidence="3" type="ORF">F4556_004241</name>
</gene>
<dbReference type="InterPro" id="IPR001173">
    <property type="entry name" value="Glyco_trans_2-like"/>
</dbReference>
<accession>A0A7W7WIX9</accession>
<dbReference type="GO" id="GO:0016740">
    <property type="term" value="F:transferase activity"/>
    <property type="evidence" value="ECO:0007669"/>
    <property type="project" value="UniProtKB-KW"/>
</dbReference>
<protein>
    <submittedName>
        <fullName evidence="3">Glycosyltransferase involved in cell wall biosynthesis</fullName>
    </submittedName>
</protein>
<dbReference type="SUPFAM" id="SSF53448">
    <property type="entry name" value="Nucleotide-diphospho-sugar transferases"/>
    <property type="match status" value="1"/>
</dbReference>
<comment type="caution">
    <text evidence="3">The sequence shown here is derived from an EMBL/GenBank/DDBJ whole genome shotgun (WGS) entry which is preliminary data.</text>
</comment>
<sequence>MSGDRRVLIILPAWNEEDGLPSVLREIQEQLPYVDTLVVDDGSADSTAAVAKAAGSAVAQLPFNLGVGGAMRLGYRYAQQHGYDVAIQVDADGQHDPAYIPALLERLATGEADLVIGARFAGDGNYKVGGPRKWAMKLLSVVLSRITKTKLTDTTSGFRACNRPLIEFFARWYPVEYLGDTIESMVGAARSGFTVRQVPVSMRARTTGTPSASPFRAMVYLSRAGLVLLLAMIRRMPKELKEFAPGSRYYAAFTQRAAERRRRELTKA</sequence>
<dbReference type="CDD" id="cd04179">
    <property type="entry name" value="DPM_DPG-synthase_like"/>
    <property type="match status" value="1"/>
</dbReference>
<dbReference type="PANTHER" id="PTHR48090">
    <property type="entry name" value="UNDECAPRENYL-PHOSPHATE 4-DEOXY-4-FORMAMIDO-L-ARABINOSE TRANSFERASE-RELATED"/>
    <property type="match status" value="1"/>
</dbReference>
<dbReference type="InterPro" id="IPR050256">
    <property type="entry name" value="Glycosyltransferase_2"/>
</dbReference>